<organism evidence="3 4">
    <name type="scientific">Marasmius oreades</name>
    <name type="common">fairy-ring Marasmius</name>
    <dbReference type="NCBI Taxonomy" id="181124"/>
    <lineage>
        <taxon>Eukaryota</taxon>
        <taxon>Fungi</taxon>
        <taxon>Dikarya</taxon>
        <taxon>Basidiomycota</taxon>
        <taxon>Agaricomycotina</taxon>
        <taxon>Agaricomycetes</taxon>
        <taxon>Agaricomycetidae</taxon>
        <taxon>Agaricales</taxon>
        <taxon>Marasmiineae</taxon>
        <taxon>Marasmiaceae</taxon>
        <taxon>Marasmius</taxon>
    </lineage>
</organism>
<dbReference type="Proteomes" id="UP001049176">
    <property type="component" value="Chromosome 5"/>
</dbReference>
<name>A0A9P7US39_9AGAR</name>
<dbReference type="Proteomes" id="UP001049176">
    <property type="component" value="Chromosome 8"/>
</dbReference>
<dbReference type="AlphaFoldDB" id="A0A9P7US39"/>
<protein>
    <submittedName>
        <fullName evidence="3">Uncharacterized protein</fullName>
    </submittedName>
</protein>
<dbReference type="EMBL" id="CM032188">
    <property type="protein sequence ID" value="KAG7088099.1"/>
    <property type="molecule type" value="Genomic_DNA"/>
</dbReference>
<gene>
    <name evidence="3" type="ORF">E1B28_008146</name>
    <name evidence="2" type="ORF">E1B28_012125</name>
</gene>
<feature type="compositionally biased region" description="Acidic residues" evidence="1">
    <location>
        <begin position="16"/>
        <end position="32"/>
    </location>
</feature>
<reference evidence="3" key="1">
    <citation type="journal article" date="2021" name="Genome Biol. Evol.">
        <title>The assembled and annotated genome of the fairy-ring fungus Marasmius oreades.</title>
        <authorList>
            <person name="Hiltunen M."/>
            <person name="Ament-Velasquez S.L."/>
            <person name="Johannesson H."/>
        </authorList>
    </citation>
    <scope>NUCLEOTIDE SEQUENCE</scope>
    <source>
        <strain evidence="3">03SP1</strain>
    </source>
</reference>
<keyword evidence="4" id="KW-1185">Reference proteome</keyword>
<evidence type="ECO:0000313" key="2">
    <source>
        <dbReference type="EMBL" id="KAG7088099.1"/>
    </source>
</evidence>
<dbReference type="KEGG" id="more:E1B28_008146"/>
<dbReference type="GeneID" id="66077222"/>
<evidence type="ECO:0000313" key="4">
    <source>
        <dbReference type="Proteomes" id="UP001049176"/>
    </source>
</evidence>
<dbReference type="EMBL" id="CM032185">
    <property type="protein sequence ID" value="KAG7091745.1"/>
    <property type="molecule type" value="Genomic_DNA"/>
</dbReference>
<evidence type="ECO:0000256" key="1">
    <source>
        <dbReference type="SAM" id="MobiDB-lite"/>
    </source>
</evidence>
<accession>A0A9P7US39</accession>
<comment type="caution">
    <text evidence="3">The sequence shown here is derived from an EMBL/GenBank/DDBJ whole genome shotgun (WGS) entry which is preliminary data.</text>
</comment>
<dbReference type="RefSeq" id="XP_043008215.1">
    <property type="nucleotide sequence ID" value="XM_043152932.1"/>
</dbReference>
<proteinExistence type="predicted"/>
<evidence type="ECO:0000313" key="3">
    <source>
        <dbReference type="EMBL" id="KAG7091745.1"/>
    </source>
</evidence>
<sequence>MFDKSIGTPSPTWPYEEGEEASSSVDDGEEDEAKALEIPNVVAISTNPLATLLPPLSAFLSKDTPSVNTGALDNDLLVPVLDVDLLEATSTDAPVCVYVQLTRKSPKLDFPLICSEIGPVQNWILKNVRSSHFATTSTYLVY</sequence>
<feature type="region of interest" description="Disordered" evidence="1">
    <location>
        <begin position="1"/>
        <end position="32"/>
    </location>
</feature>